<evidence type="ECO:0000256" key="1">
    <source>
        <dbReference type="SAM" id="Coils"/>
    </source>
</evidence>
<dbReference type="RefSeq" id="WP_377164362.1">
    <property type="nucleotide sequence ID" value="NZ_JBHSMQ010000002.1"/>
</dbReference>
<feature type="coiled-coil region" evidence="1">
    <location>
        <begin position="161"/>
        <end position="188"/>
    </location>
</feature>
<dbReference type="CDD" id="cd00060">
    <property type="entry name" value="FHA"/>
    <property type="match status" value="1"/>
</dbReference>
<dbReference type="SUPFAM" id="SSF49879">
    <property type="entry name" value="SMAD/FHA domain"/>
    <property type="match status" value="1"/>
</dbReference>
<proteinExistence type="predicted"/>
<dbReference type="Proteomes" id="UP001596052">
    <property type="component" value="Unassembled WGS sequence"/>
</dbReference>
<dbReference type="PROSITE" id="PS50006">
    <property type="entry name" value="FHA_DOMAIN"/>
    <property type="match status" value="1"/>
</dbReference>
<evidence type="ECO:0000259" key="3">
    <source>
        <dbReference type="PROSITE" id="PS50006"/>
    </source>
</evidence>
<reference evidence="5" key="1">
    <citation type="journal article" date="2019" name="Int. J. Syst. Evol. Microbiol.">
        <title>The Global Catalogue of Microorganisms (GCM) 10K type strain sequencing project: providing services to taxonomists for standard genome sequencing and annotation.</title>
        <authorList>
            <consortium name="The Broad Institute Genomics Platform"/>
            <consortium name="The Broad Institute Genome Sequencing Center for Infectious Disease"/>
            <person name="Wu L."/>
            <person name="Ma J."/>
        </authorList>
    </citation>
    <scope>NUCLEOTIDE SEQUENCE [LARGE SCALE GENOMIC DNA]</scope>
    <source>
        <strain evidence="5">CGMCC 4.1469</strain>
    </source>
</reference>
<dbReference type="Gene3D" id="2.60.200.20">
    <property type="match status" value="1"/>
</dbReference>
<name>A0ABW0KLU4_9BACT</name>
<dbReference type="InterPro" id="IPR000253">
    <property type="entry name" value="FHA_dom"/>
</dbReference>
<dbReference type="EMBL" id="JBHSMQ010000002">
    <property type="protein sequence ID" value="MFC5454359.1"/>
    <property type="molecule type" value="Genomic_DNA"/>
</dbReference>
<feature type="region of interest" description="Disordered" evidence="2">
    <location>
        <begin position="121"/>
        <end position="149"/>
    </location>
</feature>
<gene>
    <name evidence="4" type="ORF">ACFQDI_05780</name>
</gene>
<feature type="coiled-coil region" evidence="1">
    <location>
        <begin position="242"/>
        <end position="304"/>
    </location>
</feature>
<dbReference type="InterPro" id="IPR050923">
    <property type="entry name" value="Cell_Proc_Reg/RNA_Proc"/>
</dbReference>
<dbReference type="Pfam" id="PF00498">
    <property type="entry name" value="FHA"/>
    <property type="match status" value="1"/>
</dbReference>
<accession>A0ABW0KLU4</accession>
<dbReference type="PANTHER" id="PTHR23308">
    <property type="entry name" value="NUCLEAR INHIBITOR OF PROTEIN PHOSPHATASE-1"/>
    <property type="match status" value="1"/>
</dbReference>
<evidence type="ECO:0000256" key="2">
    <source>
        <dbReference type="SAM" id="MobiDB-lite"/>
    </source>
</evidence>
<feature type="domain" description="FHA" evidence="3">
    <location>
        <begin position="22"/>
        <end position="72"/>
    </location>
</feature>
<comment type="caution">
    <text evidence="4">The sequence shown here is derived from an EMBL/GenBank/DDBJ whole genome shotgun (WGS) entry which is preliminary data.</text>
</comment>
<keyword evidence="1" id="KW-0175">Coiled coil</keyword>
<organism evidence="4 5">
    <name type="scientific">Prosthecobacter fluviatilis</name>
    <dbReference type="NCBI Taxonomy" id="445931"/>
    <lineage>
        <taxon>Bacteria</taxon>
        <taxon>Pseudomonadati</taxon>
        <taxon>Verrucomicrobiota</taxon>
        <taxon>Verrucomicrobiia</taxon>
        <taxon>Verrucomicrobiales</taxon>
        <taxon>Verrucomicrobiaceae</taxon>
        <taxon>Prosthecobacter</taxon>
    </lineage>
</organism>
<dbReference type="InterPro" id="IPR008984">
    <property type="entry name" value="SMAD_FHA_dom_sf"/>
</dbReference>
<keyword evidence="5" id="KW-1185">Reference proteome</keyword>
<evidence type="ECO:0000313" key="4">
    <source>
        <dbReference type="EMBL" id="MFC5454359.1"/>
    </source>
</evidence>
<evidence type="ECO:0000313" key="5">
    <source>
        <dbReference type="Proteomes" id="UP001596052"/>
    </source>
</evidence>
<sequence>MAKLTFVLEDCQEIVVPISDHLTLGRSEDNDVVVDDERVSKHHAELVSNADGSIQLFDSSSTAGTFVNGERVHSRTIHPGDRLAFGPLTAVFDLAAPHTHGSHHTPSPRPSGDETQAVTLDLPVKAGKLATRNRRRRGRLDSAGPGHANHQEATALLEAEKTLLLSEVDAIRKELSSLQQQSAAERAEHLAHMESLRSGEEHLAGVKTAIREAEMTHDGWIKSIQDLTTRHQEQTAALQRSIETSQAEEDKRRERLAELEHRLAELRADIIEAERQRSELRQQADLAHAELKNFEAAIDRISKKTAD</sequence>
<protein>
    <submittedName>
        <fullName evidence="4">FHA domain-containing protein</fullName>
    </submittedName>
</protein>
<dbReference type="SMART" id="SM00240">
    <property type="entry name" value="FHA"/>
    <property type="match status" value="1"/>
</dbReference>